<organism evidence="2 3">
    <name type="scientific">Hexamita inflata</name>
    <dbReference type="NCBI Taxonomy" id="28002"/>
    <lineage>
        <taxon>Eukaryota</taxon>
        <taxon>Metamonada</taxon>
        <taxon>Diplomonadida</taxon>
        <taxon>Hexamitidae</taxon>
        <taxon>Hexamitinae</taxon>
        <taxon>Hexamita</taxon>
    </lineage>
</organism>
<keyword evidence="1" id="KW-0472">Membrane</keyword>
<dbReference type="Proteomes" id="UP001642409">
    <property type="component" value="Unassembled WGS sequence"/>
</dbReference>
<sequence length="476" mass="53673">MIFATVICSVRWIKWSPQEALQSFQQSKDDVLDLVECNSNVYQVMKDGTVQMRGMKHGLLNKESFEFVKLDISSVSRVFCVSGKAFGYFTQSGQCMVENGFDSGKLQFTTIQSLYKELQDEQVLSINVWVGSGIIFTTTGLFVSGSTCTDFFCGIEDKFFYSFEKVSFTQFTSPIASIRIHDVDTTNLFIYLENGDVYLTGKPDKFPITQDSVPIRKIGSGIKSAYLGWNASILQSVLYYLKGNDLIMYSNTLSPNEQVIKTGVREMMYQDNIIYVLMDETVELFYERSKFTNNIELYCHREPSDPYCIKIQESTFKEAQDCAADPQSEVCKIKKCATNFGDPQCSYSGDCKENSTCWALWCKNSDSVSESTQECYSQYSNVTISLPTSKKSFFRGKYLFSDDQPNDNIDNNDNNYKISPEAAAGIAIAACVVVFVLIITIVIVQLKRKHVNSKIVTESTEVILPELTTAQSVEVQ</sequence>
<keyword evidence="1" id="KW-1133">Transmembrane helix</keyword>
<dbReference type="EMBL" id="CAXDID020000443">
    <property type="protein sequence ID" value="CAL6092249.1"/>
    <property type="molecule type" value="Genomic_DNA"/>
</dbReference>
<keyword evidence="3" id="KW-1185">Reference proteome</keyword>
<accession>A0ABP1LT38</accession>
<name>A0ABP1LT38_9EUKA</name>
<protein>
    <submittedName>
        <fullName evidence="2">Hypothetical_protein</fullName>
    </submittedName>
</protein>
<keyword evidence="1" id="KW-0812">Transmembrane</keyword>
<evidence type="ECO:0000313" key="2">
    <source>
        <dbReference type="EMBL" id="CAL6092249.1"/>
    </source>
</evidence>
<gene>
    <name evidence="2" type="ORF">HINF_LOCUS66174</name>
</gene>
<proteinExistence type="predicted"/>
<reference evidence="2 3" key="1">
    <citation type="submission" date="2024-07" db="EMBL/GenBank/DDBJ databases">
        <authorList>
            <person name="Akdeniz Z."/>
        </authorList>
    </citation>
    <scope>NUCLEOTIDE SEQUENCE [LARGE SCALE GENOMIC DNA]</scope>
</reference>
<comment type="caution">
    <text evidence="2">The sequence shown here is derived from an EMBL/GenBank/DDBJ whole genome shotgun (WGS) entry which is preliminary data.</text>
</comment>
<feature type="transmembrane region" description="Helical" evidence="1">
    <location>
        <begin position="422"/>
        <end position="444"/>
    </location>
</feature>
<evidence type="ECO:0000256" key="1">
    <source>
        <dbReference type="SAM" id="Phobius"/>
    </source>
</evidence>
<evidence type="ECO:0000313" key="3">
    <source>
        <dbReference type="Proteomes" id="UP001642409"/>
    </source>
</evidence>